<comment type="similarity">
    <text evidence="2">Belongs to the major facilitator superfamily.</text>
</comment>
<dbReference type="PANTHER" id="PTHR43271:SF2">
    <property type="entry name" value="BLL2771 PROTEIN"/>
    <property type="match status" value="1"/>
</dbReference>
<evidence type="ECO:0000256" key="1">
    <source>
        <dbReference type="ARBA" id="ARBA00004651"/>
    </source>
</evidence>
<feature type="transmembrane region" description="Helical" evidence="8">
    <location>
        <begin position="304"/>
        <end position="326"/>
    </location>
</feature>
<keyword evidence="3" id="KW-0813">Transport</keyword>
<feature type="transmembrane region" description="Helical" evidence="8">
    <location>
        <begin position="45"/>
        <end position="66"/>
    </location>
</feature>
<evidence type="ECO:0000313" key="11">
    <source>
        <dbReference type="Proteomes" id="UP000198402"/>
    </source>
</evidence>
<keyword evidence="5 8" id="KW-0812">Transmembrane</keyword>
<keyword evidence="4" id="KW-1003">Cell membrane</keyword>
<feature type="transmembrane region" description="Helical" evidence="8">
    <location>
        <begin position="136"/>
        <end position="159"/>
    </location>
</feature>
<dbReference type="GO" id="GO:0022857">
    <property type="term" value="F:transmembrane transporter activity"/>
    <property type="evidence" value="ECO:0007669"/>
    <property type="project" value="InterPro"/>
</dbReference>
<feature type="transmembrane region" description="Helical" evidence="8">
    <location>
        <begin position="215"/>
        <end position="235"/>
    </location>
</feature>
<name>A0A1Z5IIN1_9LACO</name>
<proteinExistence type="inferred from homology"/>
<evidence type="ECO:0000256" key="4">
    <source>
        <dbReference type="ARBA" id="ARBA00022475"/>
    </source>
</evidence>
<dbReference type="CDD" id="cd17324">
    <property type="entry name" value="MFS_NepI_like"/>
    <property type="match status" value="1"/>
</dbReference>
<dbReference type="PROSITE" id="PS50850">
    <property type="entry name" value="MFS"/>
    <property type="match status" value="1"/>
</dbReference>
<feature type="transmembrane region" description="Helical" evidence="8">
    <location>
        <begin position="276"/>
        <end position="298"/>
    </location>
</feature>
<evidence type="ECO:0000256" key="7">
    <source>
        <dbReference type="ARBA" id="ARBA00023136"/>
    </source>
</evidence>
<dbReference type="SUPFAM" id="SSF103473">
    <property type="entry name" value="MFS general substrate transporter"/>
    <property type="match status" value="1"/>
</dbReference>
<dbReference type="InterPro" id="IPR036259">
    <property type="entry name" value="MFS_trans_sf"/>
</dbReference>
<keyword evidence="11" id="KW-1185">Reference proteome</keyword>
<dbReference type="RefSeq" id="WP_054655599.1">
    <property type="nucleotide sequence ID" value="NZ_BBFL01000011.1"/>
</dbReference>
<dbReference type="InterPro" id="IPR011701">
    <property type="entry name" value="MFS"/>
</dbReference>
<evidence type="ECO:0000256" key="2">
    <source>
        <dbReference type="ARBA" id="ARBA00008335"/>
    </source>
</evidence>
<evidence type="ECO:0000256" key="8">
    <source>
        <dbReference type="SAM" id="Phobius"/>
    </source>
</evidence>
<evidence type="ECO:0000313" key="10">
    <source>
        <dbReference type="EMBL" id="GAX01613.1"/>
    </source>
</evidence>
<dbReference type="GO" id="GO:0005886">
    <property type="term" value="C:plasma membrane"/>
    <property type="evidence" value="ECO:0007669"/>
    <property type="project" value="UniProtKB-SubCell"/>
</dbReference>
<sequence length="393" mass="42459">MDSVTVQSSWRSDLSIFFLGMCALLNLYATQPVLEQLATQYRVSISLATLTISATTFGVAITAPLAGSISDRYGRRKLMLWAILAMALATIICMFSPNFTLLLLGRLLQGIATPFVFAVAVAYITETFAPKDAVRLNSLYVAGTAFGGFSGRFFAGLFFDTFHSIPAIFLPMVIILVLAYLMTLRWLPQDDQFVPSDSVWQSIAGIGSHLLDWRLLLTCFVGMSLLFQQVATFTYGSLRLQAAPINLSTMAVGFVFIVFLVPSILTPFIGRLILKVGVNTTFLLTCTLGILGLLVALIPNLWTMILGLTCSCVSVFAGQSCALEFVGQHVKQNKSAAIGLYLMSYYLGGTLGGIVPGPAYAHFGWISTVGIICVISLIALGGAQLSWHGQPNQ</sequence>
<comment type="subcellular location">
    <subcellularLocation>
        <location evidence="1">Cell membrane</location>
        <topology evidence="1">Multi-pass membrane protein</topology>
    </subcellularLocation>
</comment>
<feature type="transmembrane region" description="Helical" evidence="8">
    <location>
        <begin position="363"/>
        <end position="383"/>
    </location>
</feature>
<dbReference type="Pfam" id="PF07690">
    <property type="entry name" value="MFS_1"/>
    <property type="match status" value="1"/>
</dbReference>
<feature type="transmembrane region" description="Helical" evidence="8">
    <location>
        <begin position="78"/>
        <end position="97"/>
    </location>
</feature>
<dbReference type="EMBL" id="BCMG01000008">
    <property type="protein sequence ID" value="GAX01613.1"/>
    <property type="molecule type" value="Genomic_DNA"/>
</dbReference>
<dbReference type="PANTHER" id="PTHR43271">
    <property type="entry name" value="BLL2771 PROTEIN"/>
    <property type="match status" value="1"/>
</dbReference>
<gene>
    <name evidence="10" type="ORF">IWT126_01656</name>
</gene>
<keyword evidence="6 8" id="KW-1133">Transmembrane helix</keyword>
<reference evidence="10 11" key="1">
    <citation type="submission" date="2015-11" db="EMBL/GenBank/DDBJ databases">
        <title>Draft genome sequences of new species of the genus Lactobacillus isolated from orchardgrass silage.</title>
        <authorList>
            <person name="Tohno M."/>
            <person name="Tanizawa Y."/>
            <person name="Arita M."/>
        </authorList>
    </citation>
    <scope>NUCLEOTIDE SEQUENCE [LARGE SCALE GENOMIC DNA]</scope>
    <source>
        <strain evidence="10 11">IWT126</strain>
    </source>
</reference>
<evidence type="ECO:0000256" key="3">
    <source>
        <dbReference type="ARBA" id="ARBA00022448"/>
    </source>
</evidence>
<dbReference type="Proteomes" id="UP000198402">
    <property type="component" value="Unassembled WGS sequence"/>
</dbReference>
<protein>
    <submittedName>
        <fullName evidence="10">Major facilitator superfamily transporter</fullName>
    </submittedName>
</protein>
<organism evidence="10 11">
    <name type="scientific">Secundilactobacillus silagei JCM 19001</name>
    <dbReference type="NCBI Taxonomy" id="1302250"/>
    <lineage>
        <taxon>Bacteria</taxon>
        <taxon>Bacillati</taxon>
        <taxon>Bacillota</taxon>
        <taxon>Bacilli</taxon>
        <taxon>Lactobacillales</taxon>
        <taxon>Lactobacillaceae</taxon>
        <taxon>Secundilactobacillus</taxon>
    </lineage>
</organism>
<dbReference type="Gene3D" id="1.20.1250.20">
    <property type="entry name" value="MFS general substrate transporter like domains"/>
    <property type="match status" value="1"/>
</dbReference>
<accession>A0A1Z5IIN1</accession>
<feature type="transmembrane region" description="Helical" evidence="8">
    <location>
        <begin position="165"/>
        <end position="183"/>
    </location>
</feature>
<feature type="transmembrane region" description="Helical" evidence="8">
    <location>
        <begin position="338"/>
        <end position="357"/>
    </location>
</feature>
<dbReference type="STRING" id="1302250.GCA_001313225_02449"/>
<dbReference type="InterPro" id="IPR020846">
    <property type="entry name" value="MFS_dom"/>
</dbReference>
<feature type="domain" description="Major facilitator superfamily (MFS) profile" evidence="9">
    <location>
        <begin position="1"/>
        <end position="393"/>
    </location>
</feature>
<evidence type="ECO:0000256" key="5">
    <source>
        <dbReference type="ARBA" id="ARBA00022692"/>
    </source>
</evidence>
<evidence type="ECO:0000259" key="9">
    <source>
        <dbReference type="PROSITE" id="PS50850"/>
    </source>
</evidence>
<feature type="transmembrane region" description="Helical" evidence="8">
    <location>
        <begin position="103"/>
        <end position="124"/>
    </location>
</feature>
<dbReference type="AlphaFoldDB" id="A0A1Z5IIN1"/>
<dbReference type="OrthoDB" id="7066727at2"/>
<feature type="transmembrane region" description="Helical" evidence="8">
    <location>
        <begin position="247"/>
        <end position="269"/>
    </location>
</feature>
<comment type="caution">
    <text evidence="10">The sequence shown here is derived from an EMBL/GenBank/DDBJ whole genome shotgun (WGS) entry which is preliminary data.</text>
</comment>
<keyword evidence="7 8" id="KW-0472">Membrane</keyword>
<evidence type="ECO:0000256" key="6">
    <source>
        <dbReference type="ARBA" id="ARBA00022989"/>
    </source>
</evidence>